<feature type="non-terminal residue" evidence="6">
    <location>
        <position position="1"/>
    </location>
</feature>
<feature type="transmembrane region" description="Helical" evidence="4">
    <location>
        <begin position="62"/>
        <end position="84"/>
    </location>
</feature>
<name>A0A2J8J559_PANTR</name>
<dbReference type="Proteomes" id="UP000236370">
    <property type="component" value="Unassembled WGS sequence"/>
</dbReference>
<feature type="domain" description="Integrin alpha-X-like third Ig-like" evidence="5">
    <location>
        <begin position="2"/>
        <end position="57"/>
    </location>
</feature>
<sequence>ATLKGNLSFDWYIKTSHNHLLIVSTAEILFNDSVFTLLPGQGAFVRSQTETKVEPFEVPNPLPLIVGSSVGGLLLLALITAALYKVLPAAPPPPPFILSGLALQLRASVSPAGLPAV</sequence>
<gene>
    <name evidence="6" type="ORF">CK820_G0050589</name>
</gene>
<dbReference type="AlphaFoldDB" id="A0A2J8J559"/>
<organism evidence="6 7">
    <name type="scientific">Pan troglodytes</name>
    <name type="common">Chimpanzee</name>
    <dbReference type="NCBI Taxonomy" id="9598"/>
    <lineage>
        <taxon>Eukaryota</taxon>
        <taxon>Metazoa</taxon>
        <taxon>Chordata</taxon>
        <taxon>Craniata</taxon>
        <taxon>Vertebrata</taxon>
        <taxon>Euteleostomi</taxon>
        <taxon>Mammalia</taxon>
        <taxon>Eutheria</taxon>
        <taxon>Euarchontoglires</taxon>
        <taxon>Primates</taxon>
        <taxon>Haplorrhini</taxon>
        <taxon>Catarrhini</taxon>
        <taxon>Hominidae</taxon>
        <taxon>Pan</taxon>
    </lineage>
</organism>
<keyword evidence="4" id="KW-0812">Transmembrane</keyword>
<dbReference type="Gene3D" id="1.20.5.930">
    <property type="entry name" value="Bicelle-embedded integrin alpha(iib) transmembrane segment"/>
    <property type="match status" value="1"/>
</dbReference>
<dbReference type="PANTHER" id="PTHR23220:SF130">
    <property type="entry name" value="INTEGRIN ALPHA-M"/>
    <property type="match status" value="1"/>
</dbReference>
<protein>
    <submittedName>
        <fullName evidence="6">ITGAM isoform 8</fullName>
    </submittedName>
</protein>
<dbReference type="InterPro" id="IPR048633">
    <property type="entry name" value="ITGAX-like_Ig_3"/>
</dbReference>
<evidence type="ECO:0000313" key="7">
    <source>
        <dbReference type="Proteomes" id="UP000236370"/>
    </source>
</evidence>
<keyword evidence="4" id="KW-0472">Membrane</keyword>
<evidence type="ECO:0000259" key="5">
    <source>
        <dbReference type="Pfam" id="PF21520"/>
    </source>
</evidence>
<evidence type="ECO:0000313" key="6">
    <source>
        <dbReference type="EMBL" id="PNI17906.1"/>
    </source>
</evidence>
<dbReference type="PANTHER" id="PTHR23220">
    <property type="entry name" value="INTEGRIN ALPHA"/>
    <property type="match status" value="1"/>
</dbReference>
<proteinExistence type="inferred from homology"/>
<evidence type="ECO:0000256" key="4">
    <source>
        <dbReference type="SAM" id="Phobius"/>
    </source>
</evidence>
<dbReference type="Pfam" id="PF21520">
    <property type="entry name" value="ITGAX-like_Ig_3"/>
    <property type="match status" value="1"/>
</dbReference>
<keyword evidence="3" id="KW-0675">Receptor</keyword>
<keyword evidence="4" id="KW-1133">Transmembrane helix</keyword>
<comment type="caution">
    <text evidence="6">The sequence shown here is derived from an EMBL/GenBank/DDBJ whole genome shotgun (WGS) entry which is preliminary data.</text>
</comment>
<dbReference type="Gene3D" id="2.60.40.1530">
    <property type="entry name" value="ntegrin, alpha v. Chain A, domain 4"/>
    <property type="match status" value="1"/>
</dbReference>
<dbReference type="GO" id="GO:0007155">
    <property type="term" value="P:cell adhesion"/>
    <property type="evidence" value="ECO:0007669"/>
    <property type="project" value="UniProtKB-KW"/>
</dbReference>
<reference evidence="6 7" key="1">
    <citation type="submission" date="2017-12" db="EMBL/GenBank/DDBJ databases">
        <title>High-resolution comparative analysis of great ape genomes.</title>
        <authorList>
            <person name="Pollen A."/>
            <person name="Hastie A."/>
            <person name="Hormozdiari F."/>
            <person name="Dougherty M."/>
            <person name="Liu R."/>
            <person name="Chaisson M."/>
            <person name="Hoppe E."/>
            <person name="Hill C."/>
            <person name="Pang A."/>
            <person name="Hillier L."/>
            <person name="Baker C."/>
            <person name="Armstrong J."/>
            <person name="Shendure J."/>
            <person name="Paten B."/>
            <person name="Wilson R."/>
            <person name="Chao H."/>
            <person name="Schneider V."/>
            <person name="Ventura M."/>
            <person name="Kronenberg Z."/>
            <person name="Murali S."/>
            <person name="Gordon D."/>
            <person name="Cantsilieris S."/>
            <person name="Munson K."/>
            <person name="Nelson B."/>
            <person name="Raja A."/>
            <person name="Underwood J."/>
            <person name="Diekhans M."/>
            <person name="Fiddes I."/>
            <person name="Haussler D."/>
            <person name="Eichler E."/>
        </authorList>
    </citation>
    <scope>NUCLEOTIDE SEQUENCE [LARGE SCALE GENOMIC DNA]</scope>
    <source>
        <strain evidence="6">Yerkes chimp pedigree #C0471</strain>
    </source>
</reference>
<comment type="similarity">
    <text evidence="1">Belongs to the integrin alpha chain family.</text>
</comment>
<keyword evidence="2" id="KW-0130">Cell adhesion</keyword>
<dbReference type="EMBL" id="NBAG03000518">
    <property type="protein sequence ID" value="PNI17906.1"/>
    <property type="molecule type" value="Genomic_DNA"/>
</dbReference>
<evidence type="ECO:0000256" key="1">
    <source>
        <dbReference type="ARBA" id="ARBA00008054"/>
    </source>
</evidence>
<evidence type="ECO:0000256" key="2">
    <source>
        <dbReference type="ARBA" id="ARBA00022889"/>
    </source>
</evidence>
<accession>A0A2J8J559</accession>
<dbReference type="SMR" id="A0A2J8J559"/>
<evidence type="ECO:0000256" key="3">
    <source>
        <dbReference type="ARBA" id="ARBA00023170"/>
    </source>
</evidence>